<protein>
    <submittedName>
        <fullName evidence="8">Ni/Fe-hydrogenase 1 b-type cytochrome subunit</fullName>
    </submittedName>
</protein>
<feature type="transmembrane region" description="Helical" evidence="6">
    <location>
        <begin position="44"/>
        <end position="61"/>
    </location>
</feature>
<accession>A0A059GBT5</accession>
<keyword evidence="2" id="KW-1003">Cell membrane</keyword>
<evidence type="ECO:0000313" key="8">
    <source>
        <dbReference type="EMBL" id="KDA03913.1"/>
    </source>
</evidence>
<evidence type="ECO:0000256" key="2">
    <source>
        <dbReference type="ARBA" id="ARBA00022475"/>
    </source>
</evidence>
<reference evidence="8 9" key="1">
    <citation type="journal article" date="2014" name="Antonie Van Leeuwenhoek">
        <title>Hyphomonas beringensis sp. nov. and Hyphomonas chukchiensis sp. nov., isolated from surface seawater of the Bering Sea and Chukchi Sea.</title>
        <authorList>
            <person name="Li C."/>
            <person name="Lai Q."/>
            <person name="Li G."/>
            <person name="Dong C."/>
            <person name="Wang J."/>
            <person name="Liao Y."/>
            <person name="Shao Z."/>
        </authorList>
    </citation>
    <scope>NUCLEOTIDE SEQUENCE [LARGE SCALE GENOMIC DNA]</scope>
    <source>
        <strain evidence="8 9">SCH89</strain>
    </source>
</reference>
<dbReference type="InterPro" id="IPR051542">
    <property type="entry name" value="Hydrogenase_cytochrome"/>
</dbReference>
<dbReference type="STRING" id="1280953.HOC_03518"/>
<dbReference type="GO" id="GO:0022904">
    <property type="term" value="P:respiratory electron transport chain"/>
    <property type="evidence" value="ECO:0007669"/>
    <property type="project" value="InterPro"/>
</dbReference>
<dbReference type="AlphaFoldDB" id="A0A059GBT5"/>
<evidence type="ECO:0000313" key="9">
    <source>
        <dbReference type="Proteomes" id="UP000024942"/>
    </source>
</evidence>
<keyword evidence="3 6" id="KW-0812">Transmembrane</keyword>
<dbReference type="PANTHER" id="PTHR30485:SF2">
    <property type="entry name" value="BLL0597 PROTEIN"/>
    <property type="match status" value="1"/>
</dbReference>
<feature type="domain" description="Cytochrome b561 bacterial/Ni-hydrogenase" evidence="7">
    <location>
        <begin position="10"/>
        <end position="184"/>
    </location>
</feature>
<keyword evidence="4 6" id="KW-1133">Transmembrane helix</keyword>
<dbReference type="InterPro" id="IPR016174">
    <property type="entry name" value="Di-haem_cyt_TM"/>
</dbReference>
<dbReference type="OrthoDB" id="196472at2"/>
<dbReference type="GO" id="GO:0005886">
    <property type="term" value="C:plasma membrane"/>
    <property type="evidence" value="ECO:0007669"/>
    <property type="project" value="UniProtKB-SubCell"/>
</dbReference>
<dbReference type="PATRIC" id="fig|1280953.3.peg.713"/>
<dbReference type="eggNOG" id="COG3658">
    <property type="taxonomic scope" value="Bacteria"/>
</dbReference>
<dbReference type="SUPFAM" id="SSF81342">
    <property type="entry name" value="Transmembrane di-heme cytochromes"/>
    <property type="match status" value="1"/>
</dbReference>
<keyword evidence="9" id="KW-1185">Reference proteome</keyword>
<dbReference type="InterPro" id="IPR011577">
    <property type="entry name" value="Cyt_b561_bac/Ni-Hgenase"/>
</dbReference>
<comment type="subcellular location">
    <subcellularLocation>
        <location evidence="1">Cell membrane</location>
        <topology evidence="1">Multi-pass membrane protein</topology>
    </subcellularLocation>
</comment>
<organism evidence="8 9">
    <name type="scientific">Hyphomonas oceanitis SCH89</name>
    <dbReference type="NCBI Taxonomy" id="1280953"/>
    <lineage>
        <taxon>Bacteria</taxon>
        <taxon>Pseudomonadati</taxon>
        <taxon>Pseudomonadota</taxon>
        <taxon>Alphaproteobacteria</taxon>
        <taxon>Hyphomonadales</taxon>
        <taxon>Hyphomonadaceae</taxon>
        <taxon>Hyphomonas</taxon>
    </lineage>
</organism>
<dbReference type="Gene3D" id="1.20.950.20">
    <property type="entry name" value="Transmembrane di-heme cytochromes, Chain C"/>
    <property type="match status" value="1"/>
</dbReference>
<dbReference type="PANTHER" id="PTHR30485">
    <property type="entry name" value="NI/FE-HYDROGENASE 1 B-TYPE CYTOCHROME SUBUNIT"/>
    <property type="match status" value="1"/>
</dbReference>
<sequence>MPEPQKHVLVWDWTIRLFHWLIVLGVATMWWTAEQGMMDWHRRVGLVLLGLLTYRLVWGLIGPGTARLYRLVPSPRSLMTYVRDLLARRHTPHAGHNPVGSLSVIAMLLALATQVTTGLFSVDVDGLESGPLATKVSFETGRFFAEIHETSFNVLLALIALHIVAIAAYYLVFRDNLVRPMLTGRRSEADFAAPTPADAGASWLRVLISAALAFGAVSAVWFASA</sequence>
<dbReference type="Pfam" id="PF01292">
    <property type="entry name" value="Ni_hydr_CYTB"/>
    <property type="match status" value="1"/>
</dbReference>
<evidence type="ECO:0000259" key="7">
    <source>
        <dbReference type="Pfam" id="PF01292"/>
    </source>
</evidence>
<feature type="transmembrane region" description="Helical" evidence="6">
    <location>
        <begin position="152"/>
        <end position="172"/>
    </location>
</feature>
<evidence type="ECO:0000256" key="5">
    <source>
        <dbReference type="ARBA" id="ARBA00023136"/>
    </source>
</evidence>
<dbReference type="GO" id="GO:0009055">
    <property type="term" value="F:electron transfer activity"/>
    <property type="evidence" value="ECO:0007669"/>
    <property type="project" value="InterPro"/>
</dbReference>
<dbReference type="EMBL" id="ARYL01000003">
    <property type="protein sequence ID" value="KDA03913.1"/>
    <property type="molecule type" value="Genomic_DNA"/>
</dbReference>
<evidence type="ECO:0000256" key="4">
    <source>
        <dbReference type="ARBA" id="ARBA00022989"/>
    </source>
</evidence>
<evidence type="ECO:0000256" key="3">
    <source>
        <dbReference type="ARBA" id="ARBA00022692"/>
    </source>
</evidence>
<feature type="transmembrane region" description="Helical" evidence="6">
    <location>
        <begin position="99"/>
        <end position="122"/>
    </location>
</feature>
<feature type="transmembrane region" description="Helical" evidence="6">
    <location>
        <begin position="13"/>
        <end position="32"/>
    </location>
</feature>
<proteinExistence type="predicted"/>
<dbReference type="GO" id="GO:0020037">
    <property type="term" value="F:heme binding"/>
    <property type="evidence" value="ECO:0007669"/>
    <property type="project" value="TreeGrafter"/>
</dbReference>
<dbReference type="RefSeq" id="WP_051624486.1">
    <property type="nucleotide sequence ID" value="NZ_ARYL01000003.1"/>
</dbReference>
<feature type="transmembrane region" description="Helical" evidence="6">
    <location>
        <begin position="203"/>
        <end position="223"/>
    </location>
</feature>
<dbReference type="Proteomes" id="UP000024942">
    <property type="component" value="Unassembled WGS sequence"/>
</dbReference>
<evidence type="ECO:0000256" key="6">
    <source>
        <dbReference type="SAM" id="Phobius"/>
    </source>
</evidence>
<keyword evidence="5 6" id="KW-0472">Membrane</keyword>
<gene>
    <name evidence="8" type="ORF">HOC_03518</name>
</gene>
<name>A0A059GBT5_9PROT</name>
<comment type="caution">
    <text evidence="8">The sequence shown here is derived from an EMBL/GenBank/DDBJ whole genome shotgun (WGS) entry which is preliminary data.</text>
</comment>
<evidence type="ECO:0000256" key="1">
    <source>
        <dbReference type="ARBA" id="ARBA00004651"/>
    </source>
</evidence>